<dbReference type="GO" id="GO:0005634">
    <property type="term" value="C:nucleus"/>
    <property type="evidence" value="ECO:0007669"/>
    <property type="project" value="UniProtKB-SubCell"/>
</dbReference>
<evidence type="ECO:0000259" key="10">
    <source>
        <dbReference type="Pfam" id="PF15412"/>
    </source>
</evidence>
<evidence type="ECO:0000256" key="5">
    <source>
        <dbReference type="ARBA" id="ARBA00023204"/>
    </source>
</evidence>
<dbReference type="Pfam" id="PF08743">
    <property type="entry name" value="Nse4_C"/>
    <property type="match status" value="1"/>
</dbReference>
<feature type="region of interest" description="Disordered" evidence="8">
    <location>
        <begin position="221"/>
        <end position="240"/>
    </location>
</feature>
<dbReference type="InterPro" id="IPR027786">
    <property type="entry name" value="Nse4/EID"/>
</dbReference>
<dbReference type="InterPro" id="IPR014854">
    <property type="entry name" value="Nse4_C"/>
</dbReference>
<feature type="domain" description="Non-structural maintenance of chromosome element 4 C-terminal" evidence="9">
    <location>
        <begin position="368"/>
        <end position="455"/>
    </location>
</feature>
<comment type="subcellular location">
    <subcellularLocation>
        <location evidence="1 7">Nucleus</location>
    </subcellularLocation>
</comment>
<keyword evidence="3 7" id="KW-0227">DNA damage</keyword>
<evidence type="ECO:0000256" key="8">
    <source>
        <dbReference type="SAM" id="MobiDB-lite"/>
    </source>
</evidence>
<dbReference type="GO" id="GO:0006281">
    <property type="term" value="P:DNA repair"/>
    <property type="evidence" value="ECO:0007669"/>
    <property type="project" value="UniProtKB-UniRule"/>
</dbReference>
<feature type="compositionally biased region" description="Basic and acidic residues" evidence="8">
    <location>
        <begin position="91"/>
        <end position="108"/>
    </location>
</feature>
<comment type="function">
    <text evidence="7">Component of the SMC5-SMC6 complex, that promotes sister chromatid alignment after DNA damage and facilitates double-stranded DNA breaks (DSBs) repair via homologous recombination between sister chromatids.</text>
</comment>
<evidence type="ECO:0000256" key="1">
    <source>
        <dbReference type="ARBA" id="ARBA00004123"/>
    </source>
</evidence>
<feature type="region of interest" description="Disordered" evidence="8">
    <location>
        <begin position="1"/>
        <end position="125"/>
    </location>
</feature>
<dbReference type="GO" id="GO:0006310">
    <property type="term" value="P:DNA recombination"/>
    <property type="evidence" value="ECO:0007669"/>
    <property type="project" value="UniProtKB-UniRule"/>
</dbReference>
<proteinExistence type="inferred from homology"/>
<keyword evidence="12" id="KW-1185">Reference proteome</keyword>
<dbReference type="Pfam" id="PF15412">
    <property type="entry name" value="Nse4-Nse3_bdg"/>
    <property type="match status" value="1"/>
</dbReference>
<evidence type="ECO:0000256" key="3">
    <source>
        <dbReference type="ARBA" id="ARBA00022763"/>
    </source>
</evidence>
<dbReference type="OrthoDB" id="361242at2759"/>
<dbReference type="AlphaFoldDB" id="A0A8H7W4L3"/>
<name>A0A8H7W4L3_9HELO</name>
<dbReference type="PANTHER" id="PTHR16140:SF0">
    <property type="entry name" value="NON-STRUCTURAL MAINTENANCE OF CHROMOSOMES ELEMENT 4"/>
    <property type="match status" value="1"/>
</dbReference>
<dbReference type="InterPro" id="IPR029225">
    <property type="entry name" value="Nse4_Nse3-bd"/>
</dbReference>
<sequence>MARATKMSESPAPFDDDNDIYGASPPPHSNRNRRSNNAPEDDSPSPPTSVSSDKENRSSRPAVDKGKGRAPMGPPPRRAASPSERNKRKRGNEEPLSDRSNNRRRTVEADEEDDIAYDPEQPLEVRRELRAGMRESTKNLLDNRSEYLKPNSTGLRDTLLQANSLFAKVKQTSDATIDSRLLNTVADYVDKKAVAMISGDSSQGIDVDEFVSRIKQFMRYGQDAEDAPTSTQRARRDEGEDDGEILNWAYLGRNACIMHNSRPSVPGFLLGPLSLEKRAKRVIARKAGLRHNNAEETRPEVLKTGDVKRDENQNLTALSQMILKTFRQAFADSAAAVDAEASEDMNEEEVQALLDKHSISNQQGAEGIAYFKFVINPYSFGQSVENMFYVSFLIKDGAVGISTDDRGLPYLILIDENDKAEAEKGEHPKHQAVLALDMRMWQDLIEAFEIETPMIKHRQEPDNSNVGAKGWYA</sequence>
<evidence type="ECO:0000259" key="9">
    <source>
        <dbReference type="Pfam" id="PF08743"/>
    </source>
</evidence>
<evidence type="ECO:0000313" key="11">
    <source>
        <dbReference type="EMBL" id="KAG4412078.1"/>
    </source>
</evidence>
<feature type="domain" description="Nse4/EID protein Nse3/MAGE-binding" evidence="10">
    <location>
        <begin position="178"/>
        <end position="225"/>
    </location>
</feature>
<protein>
    <recommendedName>
        <fullName evidence="7">Non-structural maintenance of chromosomes element 4</fullName>
    </recommendedName>
</protein>
<organism evidence="11 12">
    <name type="scientific">Cadophora malorum</name>
    <dbReference type="NCBI Taxonomy" id="108018"/>
    <lineage>
        <taxon>Eukaryota</taxon>
        <taxon>Fungi</taxon>
        <taxon>Dikarya</taxon>
        <taxon>Ascomycota</taxon>
        <taxon>Pezizomycotina</taxon>
        <taxon>Leotiomycetes</taxon>
        <taxon>Helotiales</taxon>
        <taxon>Ploettnerulaceae</taxon>
        <taxon>Cadophora</taxon>
    </lineage>
</organism>
<evidence type="ECO:0000313" key="12">
    <source>
        <dbReference type="Proteomes" id="UP000664132"/>
    </source>
</evidence>
<comment type="similarity">
    <text evidence="2 7">Belongs to the NSE4 family.</text>
</comment>
<evidence type="ECO:0000256" key="2">
    <source>
        <dbReference type="ARBA" id="ARBA00008997"/>
    </source>
</evidence>
<dbReference type="GO" id="GO:0030915">
    <property type="term" value="C:Smc5-Smc6 complex"/>
    <property type="evidence" value="ECO:0007669"/>
    <property type="project" value="UniProtKB-UniRule"/>
</dbReference>
<dbReference type="EMBL" id="JAFJYH010000412">
    <property type="protein sequence ID" value="KAG4412078.1"/>
    <property type="molecule type" value="Genomic_DNA"/>
</dbReference>
<keyword evidence="5 7" id="KW-0234">DNA repair</keyword>
<evidence type="ECO:0000256" key="4">
    <source>
        <dbReference type="ARBA" id="ARBA00023172"/>
    </source>
</evidence>
<keyword evidence="6 7" id="KW-0539">Nucleus</keyword>
<gene>
    <name evidence="11" type="ORF">IFR04_014791</name>
</gene>
<comment type="caution">
    <text evidence="11">The sequence shown here is derived from an EMBL/GenBank/DDBJ whole genome shotgun (WGS) entry which is preliminary data.</text>
</comment>
<dbReference type="PANTHER" id="PTHR16140">
    <property type="entry name" value="NON-STRUCTURAL MAINTENANCE OF CHROMOSOMES ELEMENT 4"/>
    <property type="match status" value="1"/>
</dbReference>
<dbReference type="Proteomes" id="UP000664132">
    <property type="component" value="Unassembled WGS sequence"/>
</dbReference>
<feature type="compositionally biased region" description="Basic and acidic residues" evidence="8">
    <location>
        <begin position="52"/>
        <end position="67"/>
    </location>
</feature>
<keyword evidence="4 7" id="KW-0233">DNA recombination</keyword>
<accession>A0A8H7W4L3</accession>
<evidence type="ECO:0000256" key="7">
    <source>
        <dbReference type="RuleBase" id="RU365071"/>
    </source>
</evidence>
<evidence type="ECO:0000256" key="6">
    <source>
        <dbReference type="ARBA" id="ARBA00023242"/>
    </source>
</evidence>
<comment type="subunit">
    <text evidence="7">Component of the SMC5-SMC6 complex.</text>
</comment>
<reference evidence="11" key="1">
    <citation type="submission" date="2021-02" db="EMBL/GenBank/DDBJ databases">
        <title>Genome sequence Cadophora malorum strain M34.</title>
        <authorList>
            <person name="Stefanovic E."/>
            <person name="Vu D."/>
            <person name="Scully C."/>
            <person name="Dijksterhuis J."/>
            <person name="Roader J."/>
            <person name="Houbraken J."/>
        </authorList>
    </citation>
    <scope>NUCLEOTIDE SEQUENCE</scope>
    <source>
        <strain evidence="11">M34</strain>
    </source>
</reference>